<dbReference type="GO" id="GO:0008168">
    <property type="term" value="F:methyltransferase activity"/>
    <property type="evidence" value="ECO:0007669"/>
    <property type="project" value="UniProtKB-KW"/>
</dbReference>
<keyword evidence="6 12" id="KW-0698">rRNA processing</keyword>
<keyword evidence="9 12" id="KW-0949">S-adenosyl-L-methionine</keyword>
<dbReference type="InterPro" id="IPR046887">
    <property type="entry name" value="RsmE_PUA-like"/>
</dbReference>
<evidence type="ECO:0000313" key="15">
    <source>
        <dbReference type="EMBL" id="MFC3194379.1"/>
    </source>
</evidence>
<keyword evidence="16" id="KW-1185">Reference proteome</keyword>
<evidence type="ECO:0000256" key="11">
    <source>
        <dbReference type="ARBA" id="ARBA00047944"/>
    </source>
</evidence>
<dbReference type="Gene3D" id="3.40.1280.10">
    <property type="match status" value="1"/>
</dbReference>
<evidence type="ECO:0000256" key="2">
    <source>
        <dbReference type="ARBA" id="ARBA00005528"/>
    </source>
</evidence>
<dbReference type="SUPFAM" id="SSF75217">
    <property type="entry name" value="alpha/beta knot"/>
    <property type="match status" value="1"/>
</dbReference>
<dbReference type="Pfam" id="PF20260">
    <property type="entry name" value="PUA_4"/>
    <property type="match status" value="1"/>
</dbReference>
<evidence type="ECO:0000256" key="6">
    <source>
        <dbReference type="ARBA" id="ARBA00022552"/>
    </source>
</evidence>
<evidence type="ECO:0000256" key="3">
    <source>
        <dbReference type="ARBA" id="ARBA00012328"/>
    </source>
</evidence>
<dbReference type="NCBIfam" id="TIGR00046">
    <property type="entry name" value="RsmE family RNA methyltransferase"/>
    <property type="match status" value="1"/>
</dbReference>
<dbReference type="PIRSF" id="PIRSF015601">
    <property type="entry name" value="MTase_slr0722"/>
    <property type="match status" value="1"/>
</dbReference>
<dbReference type="EC" id="2.1.1.193" evidence="3 12"/>
<comment type="caution">
    <text evidence="15">The sequence shown here is derived from an EMBL/GenBank/DDBJ whole genome shotgun (WGS) entry which is preliminary data.</text>
</comment>
<keyword evidence="8 12" id="KW-0808">Transferase</keyword>
<dbReference type="SUPFAM" id="SSF88697">
    <property type="entry name" value="PUA domain-like"/>
    <property type="match status" value="1"/>
</dbReference>
<evidence type="ECO:0000256" key="12">
    <source>
        <dbReference type="PIRNR" id="PIRNR015601"/>
    </source>
</evidence>
<reference evidence="16" key="1">
    <citation type="journal article" date="2019" name="Int. J. Syst. Evol. Microbiol.">
        <title>The Global Catalogue of Microorganisms (GCM) 10K type strain sequencing project: providing services to taxonomists for standard genome sequencing and annotation.</title>
        <authorList>
            <consortium name="The Broad Institute Genomics Platform"/>
            <consortium name="The Broad Institute Genome Sequencing Center for Infectious Disease"/>
            <person name="Wu L."/>
            <person name="Ma J."/>
        </authorList>
    </citation>
    <scope>NUCLEOTIDE SEQUENCE [LARGE SCALE GENOMIC DNA]</scope>
    <source>
        <strain evidence="16">KCTC 42953</strain>
    </source>
</reference>
<evidence type="ECO:0000256" key="4">
    <source>
        <dbReference type="ARBA" id="ARBA00013673"/>
    </source>
</evidence>
<proteinExistence type="inferred from homology"/>
<evidence type="ECO:0000256" key="8">
    <source>
        <dbReference type="ARBA" id="ARBA00022679"/>
    </source>
</evidence>
<dbReference type="Pfam" id="PF04452">
    <property type="entry name" value="Methyltrans_RNA"/>
    <property type="match status" value="1"/>
</dbReference>
<evidence type="ECO:0000259" key="13">
    <source>
        <dbReference type="Pfam" id="PF04452"/>
    </source>
</evidence>
<evidence type="ECO:0000256" key="7">
    <source>
        <dbReference type="ARBA" id="ARBA00022603"/>
    </source>
</evidence>
<dbReference type="InterPro" id="IPR015947">
    <property type="entry name" value="PUA-like_sf"/>
</dbReference>
<dbReference type="InterPro" id="IPR029028">
    <property type="entry name" value="Alpha/beta_knot_MTases"/>
</dbReference>
<evidence type="ECO:0000256" key="1">
    <source>
        <dbReference type="ARBA" id="ARBA00004496"/>
    </source>
</evidence>
<evidence type="ECO:0000256" key="10">
    <source>
        <dbReference type="ARBA" id="ARBA00025699"/>
    </source>
</evidence>
<dbReference type="InterPro" id="IPR006700">
    <property type="entry name" value="RsmE"/>
</dbReference>
<feature type="domain" description="Ribosomal RNA small subunit methyltransferase E methyltransferase" evidence="13">
    <location>
        <begin position="77"/>
        <end position="236"/>
    </location>
</feature>
<evidence type="ECO:0000259" key="14">
    <source>
        <dbReference type="Pfam" id="PF20260"/>
    </source>
</evidence>
<comment type="subcellular location">
    <subcellularLocation>
        <location evidence="1 12">Cytoplasm</location>
    </subcellularLocation>
</comment>
<dbReference type="InterPro" id="IPR046886">
    <property type="entry name" value="RsmE_MTase_dom"/>
</dbReference>
<gene>
    <name evidence="15" type="ORF">ACFODZ_09020</name>
</gene>
<accession>A0ABV7J8Y5</accession>
<comment type="function">
    <text evidence="10 12">Specifically methylates the N3 position of the uracil ring of uridine 1498 (m3U1498) in 16S rRNA. Acts on the fully assembled 30S ribosomal subunit.</text>
</comment>
<dbReference type="GO" id="GO:0032259">
    <property type="term" value="P:methylation"/>
    <property type="evidence" value="ECO:0007669"/>
    <property type="project" value="UniProtKB-KW"/>
</dbReference>
<protein>
    <recommendedName>
        <fullName evidence="4 12">Ribosomal RNA small subunit methyltransferase E</fullName>
        <ecNumber evidence="3 12">2.1.1.193</ecNumber>
    </recommendedName>
</protein>
<dbReference type="EMBL" id="JBHRTS010000004">
    <property type="protein sequence ID" value="MFC3194379.1"/>
    <property type="molecule type" value="Genomic_DNA"/>
</dbReference>
<feature type="domain" description="Ribosomal RNA small subunit methyltransferase E PUA-like" evidence="14">
    <location>
        <begin position="25"/>
        <end position="65"/>
    </location>
</feature>
<sequence>MRISRIYLPETTINAEQEITIDGVKAHYIRNVLRLKINHIIEFFTPDGQQYQGTISDLGKHHVTLSGIQTTSNQPQPSSLQVTLVQGISSSDRMDYTVQKAAELGCQQLIPVLSEFCSQKIPPHKYEKKQQHWQAVAISACEQTGRSDLLHIQPVTTLEAITQNNREAIYLEPTATTKINQLPATLRQNMVIFVGPEGGFSPTELDRFRDAGYTGVVLGQRVLRTETVAPVILSALHTLYGDFS</sequence>
<dbReference type="CDD" id="cd18084">
    <property type="entry name" value="RsmE-like"/>
    <property type="match status" value="1"/>
</dbReference>
<keyword evidence="7 12" id="KW-0489">Methyltransferase</keyword>
<dbReference type="Gene3D" id="2.40.240.20">
    <property type="entry name" value="Hypothetical PUA domain-like, domain 1"/>
    <property type="match status" value="1"/>
</dbReference>
<keyword evidence="5 12" id="KW-0963">Cytoplasm</keyword>
<name>A0ABV7J8Y5_9GAMM</name>
<dbReference type="NCBIfam" id="NF008692">
    <property type="entry name" value="PRK11713.1-5"/>
    <property type="match status" value="1"/>
</dbReference>
<evidence type="ECO:0000313" key="16">
    <source>
        <dbReference type="Proteomes" id="UP001595533"/>
    </source>
</evidence>
<dbReference type="Proteomes" id="UP001595533">
    <property type="component" value="Unassembled WGS sequence"/>
</dbReference>
<evidence type="ECO:0000256" key="9">
    <source>
        <dbReference type="ARBA" id="ARBA00022691"/>
    </source>
</evidence>
<dbReference type="InterPro" id="IPR029026">
    <property type="entry name" value="tRNA_m1G_MTases_N"/>
</dbReference>
<dbReference type="PANTHER" id="PTHR30027:SF3">
    <property type="entry name" value="16S RRNA (URACIL(1498)-N(3))-METHYLTRANSFERASE"/>
    <property type="match status" value="1"/>
</dbReference>
<comment type="catalytic activity">
    <reaction evidence="11 12">
        <text>uridine(1498) in 16S rRNA + S-adenosyl-L-methionine = N(3)-methyluridine(1498) in 16S rRNA + S-adenosyl-L-homocysteine + H(+)</text>
        <dbReference type="Rhea" id="RHEA:42920"/>
        <dbReference type="Rhea" id="RHEA-COMP:10283"/>
        <dbReference type="Rhea" id="RHEA-COMP:10284"/>
        <dbReference type="ChEBI" id="CHEBI:15378"/>
        <dbReference type="ChEBI" id="CHEBI:57856"/>
        <dbReference type="ChEBI" id="CHEBI:59789"/>
        <dbReference type="ChEBI" id="CHEBI:65315"/>
        <dbReference type="ChEBI" id="CHEBI:74502"/>
        <dbReference type="EC" id="2.1.1.193"/>
    </reaction>
</comment>
<evidence type="ECO:0000256" key="5">
    <source>
        <dbReference type="ARBA" id="ARBA00022490"/>
    </source>
</evidence>
<organism evidence="15 16">
    <name type="scientific">Marinicella sediminis</name>
    <dbReference type="NCBI Taxonomy" id="1792834"/>
    <lineage>
        <taxon>Bacteria</taxon>
        <taxon>Pseudomonadati</taxon>
        <taxon>Pseudomonadota</taxon>
        <taxon>Gammaproteobacteria</taxon>
        <taxon>Lysobacterales</taxon>
        <taxon>Marinicellaceae</taxon>
        <taxon>Marinicella</taxon>
    </lineage>
</organism>
<dbReference type="RefSeq" id="WP_077411081.1">
    <property type="nucleotide sequence ID" value="NZ_JBHRTS010000004.1"/>
</dbReference>
<comment type="similarity">
    <text evidence="2 12">Belongs to the RNA methyltransferase RsmE family.</text>
</comment>
<dbReference type="PANTHER" id="PTHR30027">
    <property type="entry name" value="RIBOSOMAL RNA SMALL SUBUNIT METHYLTRANSFERASE E"/>
    <property type="match status" value="1"/>
</dbReference>